<proteinExistence type="predicted"/>
<gene>
    <name evidence="7" type="ORF">DENIS_5011</name>
</gene>
<dbReference type="CDD" id="cd11646">
    <property type="entry name" value="Precorrin_3B_C17_MT"/>
    <property type="match status" value="1"/>
</dbReference>
<dbReference type="GO" id="GO:0009236">
    <property type="term" value="P:cobalamin biosynthetic process"/>
    <property type="evidence" value="ECO:0007669"/>
    <property type="project" value="UniProtKB-UniPathway"/>
</dbReference>
<keyword evidence="4 7" id="KW-0808">Transferase</keyword>
<dbReference type="OrthoDB" id="9772960at2"/>
<dbReference type="SUPFAM" id="SSF53790">
    <property type="entry name" value="Tetrapyrrole methylase"/>
    <property type="match status" value="1"/>
</dbReference>
<evidence type="ECO:0000259" key="6">
    <source>
        <dbReference type="Pfam" id="PF00590"/>
    </source>
</evidence>
<evidence type="ECO:0000256" key="3">
    <source>
        <dbReference type="ARBA" id="ARBA00022603"/>
    </source>
</evidence>
<accession>A0A401G486</accession>
<dbReference type="Gene3D" id="3.30.950.10">
    <property type="entry name" value="Methyltransferase, Cobalt-precorrin-4 Transmethylase, Domain 2"/>
    <property type="match status" value="1"/>
</dbReference>
<keyword evidence="8" id="KW-1185">Reference proteome</keyword>
<evidence type="ECO:0000256" key="2">
    <source>
        <dbReference type="ARBA" id="ARBA00022573"/>
    </source>
</evidence>
<dbReference type="InterPro" id="IPR035996">
    <property type="entry name" value="4pyrrol_Methylase_sf"/>
</dbReference>
<keyword evidence="5" id="KW-0949">S-adenosyl-L-methionine</keyword>
<evidence type="ECO:0000313" key="8">
    <source>
        <dbReference type="Proteomes" id="UP000288096"/>
    </source>
</evidence>
<reference evidence="8" key="2">
    <citation type="submission" date="2019-01" db="EMBL/GenBank/DDBJ databases">
        <title>Genome sequence of Desulfonema ishimotonii strain Tokyo 01.</title>
        <authorList>
            <person name="Fukui M."/>
        </authorList>
    </citation>
    <scope>NUCLEOTIDE SEQUENCE [LARGE SCALE GENOMIC DNA]</scope>
    <source>
        <strain evidence="8">Tokyo 01</strain>
    </source>
</reference>
<dbReference type="InterPro" id="IPR014777">
    <property type="entry name" value="4pyrrole_Mease_sub1"/>
</dbReference>
<name>A0A401G486_9BACT</name>
<evidence type="ECO:0000256" key="5">
    <source>
        <dbReference type="ARBA" id="ARBA00022691"/>
    </source>
</evidence>
<comment type="pathway">
    <text evidence="1">Cofactor biosynthesis; adenosylcobalamin biosynthesis.</text>
</comment>
<evidence type="ECO:0000313" key="7">
    <source>
        <dbReference type="EMBL" id="GBC64011.1"/>
    </source>
</evidence>
<dbReference type="NCBIfam" id="TIGR01466">
    <property type="entry name" value="cobJ_cbiH"/>
    <property type="match status" value="1"/>
</dbReference>
<keyword evidence="2" id="KW-0169">Cobalamin biosynthesis</keyword>
<protein>
    <submittedName>
        <fullName evidence="7">Precorrin-3B C(17)-methyltransferase</fullName>
    </submittedName>
</protein>
<evidence type="ECO:0000256" key="1">
    <source>
        <dbReference type="ARBA" id="ARBA00004953"/>
    </source>
</evidence>
<dbReference type="GO" id="GO:0008168">
    <property type="term" value="F:methyltransferase activity"/>
    <property type="evidence" value="ECO:0007669"/>
    <property type="project" value="UniProtKB-KW"/>
</dbReference>
<dbReference type="InterPro" id="IPR051810">
    <property type="entry name" value="Precorrin_MeTrfase"/>
</dbReference>
<organism evidence="7 8">
    <name type="scientific">Desulfonema ishimotonii</name>
    <dbReference type="NCBI Taxonomy" id="45657"/>
    <lineage>
        <taxon>Bacteria</taxon>
        <taxon>Pseudomonadati</taxon>
        <taxon>Thermodesulfobacteriota</taxon>
        <taxon>Desulfobacteria</taxon>
        <taxon>Desulfobacterales</taxon>
        <taxon>Desulfococcaceae</taxon>
        <taxon>Desulfonema</taxon>
    </lineage>
</organism>
<dbReference type="InterPro" id="IPR000878">
    <property type="entry name" value="4pyrrol_Mease"/>
</dbReference>
<dbReference type="EMBL" id="BEXT01000001">
    <property type="protein sequence ID" value="GBC64011.1"/>
    <property type="molecule type" value="Genomic_DNA"/>
</dbReference>
<dbReference type="PANTHER" id="PTHR47036:SF1">
    <property type="entry name" value="COBALT-FACTOR III C(17)-METHYLTRANSFERASE-RELATED"/>
    <property type="match status" value="1"/>
</dbReference>
<feature type="domain" description="Tetrapyrrole methylase" evidence="6">
    <location>
        <begin position="33"/>
        <end position="250"/>
    </location>
</feature>
<dbReference type="GO" id="GO:0032259">
    <property type="term" value="P:methylation"/>
    <property type="evidence" value="ECO:0007669"/>
    <property type="project" value="UniProtKB-KW"/>
</dbReference>
<dbReference type="Pfam" id="PF00590">
    <property type="entry name" value="TP_methylase"/>
    <property type="match status" value="1"/>
</dbReference>
<dbReference type="InterPro" id="IPR006363">
    <property type="entry name" value="Cbl_synth_CobJ/CibH_dom"/>
</dbReference>
<dbReference type="UniPathway" id="UPA00148"/>
<evidence type="ECO:0000256" key="4">
    <source>
        <dbReference type="ARBA" id="ARBA00022679"/>
    </source>
</evidence>
<sequence length="289" mass="30896">MRSSSDSCGKERKTDCSQAEHKECHCGGSQKILYVVGIGPGGADYLCGRAADVLKQAHAIAGYTTYIKLIAPLIEGKKVVSTGMKKEVERVEAAIDLALGGESCAVVSSGDAGVYAMAGLVFEMCQKKDIAIATPGTDDKEALQIEVVPGIPALAAGASLLGAPLTHDFAAISLSDLLTPWALIQKRLEAAASADFVIVIYNPKSKKRSGHLEEAQKIALKYRDPKTPVGIVTGAMRENQRIQLTTLDQLHAADVDMQTTVFIGNSNTFEYLGYMVTPRGYAKKYELDK</sequence>
<dbReference type="AlphaFoldDB" id="A0A401G486"/>
<dbReference type="Proteomes" id="UP000288096">
    <property type="component" value="Unassembled WGS sequence"/>
</dbReference>
<keyword evidence="3 7" id="KW-0489">Methyltransferase</keyword>
<dbReference type="Gene3D" id="3.40.1010.10">
    <property type="entry name" value="Cobalt-precorrin-4 Transmethylase, Domain 1"/>
    <property type="match status" value="1"/>
</dbReference>
<dbReference type="PANTHER" id="PTHR47036">
    <property type="entry name" value="COBALT-FACTOR III C(17)-METHYLTRANSFERASE-RELATED"/>
    <property type="match status" value="1"/>
</dbReference>
<comment type="caution">
    <text evidence="7">The sequence shown here is derived from an EMBL/GenBank/DDBJ whole genome shotgun (WGS) entry which is preliminary data.</text>
</comment>
<dbReference type="InterPro" id="IPR014776">
    <property type="entry name" value="4pyrrole_Mease_sub2"/>
</dbReference>
<reference evidence="8" key="1">
    <citation type="submission" date="2017-11" db="EMBL/GenBank/DDBJ databases">
        <authorList>
            <person name="Watanabe M."/>
            <person name="Kojima H."/>
        </authorList>
    </citation>
    <scope>NUCLEOTIDE SEQUENCE [LARGE SCALE GENOMIC DNA]</scope>
    <source>
        <strain evidence="8">Tokyo 01</strain>
    </source>
</reference>